<dbReference type="SMART" id="SM00257">
    <property type="entry name" value="LysM"/>
    <property type="match status" value="1"/>
</dbReference>
<proteinExistence type="predicted"/>
<dbReference type="OrthoDB" id="9800780at2"/>
<accession>A0A559IX99</accession>
<dbReference type="InterPro" id="IPR036779">
    <property type="entry name" value="LysM_dom_sf"/>
</dbReference>
<dbReference type="Gene3D" id="3.10.350.10">
    <property type="entry name" value="LysM domain"/>
    <property type="match status" value="1"/>
</dbReference>
<protein>
    <submittedName>
        <fullName evidence="3">LysM peptidoglycan-binding domain-containing protein</fullName>
    </submittedName>
</protein>
<dbReference type="Pfam" id="PF01476">
    <property type="entry name" value="LysM"/>
    <property type="match status" value="1"/>
</dbReference>
<organism evidence="3 4">
    <name type="scientific">Paenibacillus agilis</name>
    <dbReference type="NCBI Taxonomy" id="3020863"/>
    <lineage>
        <taxon>Bacteria</taxon>
        <taxon>Bacillati</taxon>
        <taxon>Bacillota</taxon>
        <taxon>Bacilli</taxon>
        <taxon>Bacillales</taxon>
        <taxon>Paenibacillaceae</taxon>
        <taxon>Paenibacillus</taxon>
    </lineage>
</organism>
<dbReference type="AlphaFoldDB" id="A0A559IX99"/>
<dbReference type="CDD" id="cd00118">
    <property type="entry name" value="LysM"/>
    <property type="match status" value="1"/>
</dbReference>
<evidence type="ECO:0000256" key="1">
    <source>
        <dbReference type="SAM" id="MobiDB-lite"/>
    </source>
</evidence>
<evidence type="ECO:0000313" key="4">
    <source>
        <dbReference type="Proteomes" id="UP000318102"/>
    </source>
</evidence>
<keyword evidence="4" id="KW-1185">Reference proteome</keyword>
<comment type="caution">
    <text evidence="3">The sequence shown here is derived from an EMBL/GenBank/DDBJ whole genome shotgun (WGS) entry which is preliminary data.</text>
</comment>
<name>A0A559IX99_9BACL</name>
<evidence type="ECO:0000313" key="3">
    <source>
        <dbReference type="EMBL" id="TVX92226.1"/>
    </source>
</evidence>
<feature type="region of interest" description="Disordered" evidence="1">
    <location>
        <begin position="156"/>
        <end position="184"/>
    </location>
</feature>
<gene>
    <name evidence="3" type="ORF">FPZ44_03625</name>
</gene>
<dbReference type="PROSITE" id="PS51782">
    <property type="entry name" value="LYSM"/>
    <property type="match status" value="1"/>
</dbReference>
<evidence type="ECO:0000259" key="2">
    <source>
        <dbReference type="PROSITE" id="PS51782"/>
    </source>
</evidence>
<dbReference type="EMBL" id="VNJK01000001">
    <property type="protein sequence ID" value="TVX92226.1"/>
    <property type="molecule type" value="Genomic_DNA"/>
</dbReference>
<reference evidence="3 4" key="1">
    <citation type="submission" date="2019-07" db="EMBL/GenBank/DDBJ databases">
        <authorList>
            <person name="Kim J."/>
        </authorList>
    </citation>
    <scope>NUCLEOTIDE SEQUENCE [LARGE SCALE GENOMIC DNA]</scope>
    <source>
        <strain evidence="3 4">N4</strain>
    </source>
</reference>
<dbReference type="InterPro" id="IPR018392">
    <property type="entry name" value="LysM"/>
</dbReference>
<dbReference type="Proteomes" id="UP000318102">
    <property type="component" value="Unassembled WGS sequence"/>
</dbReference>
<sequence length="230" mass="25269">MGIVKDRKEKTIIIIDKTTGKPLGLPVRPIDDSAAFTDGEKQATTVTILDVGTVDIPAGVDLDQIGWSSFFPGKHDPHICDVTAAGLKAPEIYRNRFSGWKDAGTPLQLIWPWAGLNKTVYLKTFTWKPPNAMGDIFYDVAFRELKTLAPKKISTKATRVSKSKSPESRSAVPKKNKPKGKTYTVKSGDTLTGIAKRLGITPWRTKLYEPNKKVIGPNPSKLKAGQVLKI</sequence>
<dbReference type="RefSeq" id="WP_144987480.1">
    <property type="nucleotide sequence ID" value="NZ_VNJK01000001.1"/>
</dbReference>
<feature type="domain" description="LysM" evidence="2">
    <location>
        <begin position="181"/>
        <end position="230"/>
    </location>
</feature>
<dbReference type="SUPFAM" id="SSF54106">
    <property type="entry name" value="LysM domain"/>
    <property type="match status" value="1"/>
</dbReference>